<accession>A0A0R2GZU4</accession>
<evidence type="ECO:0000313" key="3">
    <source>
        <dbReference type="EMBL" id="KRN46209.1"/>
    </source>
</evidence>
<dbReference type="Pfam" id="PF05065">
    <property type="entry name" value="Phage_capsid"/>
    <property type="match status" value="1"/>
</dbReference>
<keyword evidence="4" id="KW-1185">Reference proteome</keyword>
<proteinExistence type="predicted"/>
<sequence>MTQTLNELNDAWVQAGQKVADLQAKSIAMIDQDDVTTEDITKVKNELAVAKEKRNLAHDNLVDARANEVNQLTGEDIDPLNADEKKIEDKFISDFTGMMQNNPTIVNELNSKTDADGNAAGLTIPTDVKTAIRQLVRQYDSLEQYVTHESVATTSGSRVYEKFSDITPLANLDDESAQIGDNDDPKLTIIKYTIKRYAGINTVTNSLLKDTAENILAWLNTWIARKVVVTRNQAIIEKFNAVPTKPTLTKFDDIKDLQSLMTLKIYKISHWIQPYFQRQCSLLTNLVLQRWQRLRMLEVIISFNQLCLILKLSKLVGSKLLSWQTDGYQIQLRTPCLCTLVIQSKRLRYLTVSTCHCFQPTLVVGHLNVI</sequence>
<dbReference type="Proteomes" id="UP000051992">
    <property type="component" value="Unassembled WGS sequence"/>
</dbReference>
<comment type="subcellular location">
    <subcellularLocation>
        <location evidence="1">Virion</location>
    </subcellularLocation>
</comment>
<dbReference type="NCBIfam" id="TIGR01554">
    <property type="entry name" value="major_cap_HK97"/>
    <property type="match status" value="1"/>
</dbReference>
<evidence type="ECO:0000313" key="4">
    <source>
        <dbReference type="Proteomes" id="UP000051992"/>
    </source>
</evidence>
<name>A0A0R2GZU4_WEIVI</name>
<dbReference type="InterPro" id="IPR054612">
    <property type="entry name" value="Phage_capsid-like_C"/>
</dbReference>
<protein>
    <submittedName>
        <fullName evidence="3">Phage major head protein</fullName>
    </submittedName>
</protein>
<dbReference type="AlphaFoldDB" id="A0A0R2GZU4"/>
<reference evidence="3 4" key="1">
    <citation type="journal article" date="2015" name="Genome Announc.">
        <title>Expanding the biotechnology potential of lactobacilli through comparative genomics of 213 strains and associated genera.</title>
        <authorList>
            <person name="Sun Z."/>
            <person name="Harris H.M."/>
            <person name="McCann A."/>
            <person name="Guo C."/>
            <person name="Argimon S."/>
            <person name="Zhang W."/>
            <person name="Yang X."/>
            <person name="Jeffery I.B."/>
            <person name="Cooney J.C."/>
            <person name="Kagawa T.F."/>
            <person name="Liu W."/>
            <person name="Song Y."/>
            <person name="Salvetti E."/>
            <person name="Wrobel A."/>
            <person name="Rasinkangas P."/>
            <person name="Parkhill J."/>
            <person name="Rea M.C."/>
            <person name="O'Sullivan O."/>
            <person name="Ritari J."/>
            <person name="Douillard F.P."/>
            <person name="Paul Ross R."/>
            <person name="Yang R."/>
            <person name="Briner A.E."/>
            <person name="Felis G.E."/>
            <person name="de Vos W.M."/>
            <person name="Barrangou R."/>
            <person name="Klaenhammer T.R."/>
            <person name="Caufield P.W."/>
            <person name="Cui Y."/>
            <person name="Zhang H."/>
            <person name="O'Toole P.W."/>
        </authorList>
    </citation>
    <scope>NUCLEOTIDE SEQUENCE [LARGE SCALE GENOMIC DNA]</scope>
    <source>
        <strain evidence="3 4">DSM 20410</strain>
    </source>
</reference>
<dbReference type="PATRIC" id="fig|1629.5.peg.1205"/>
<dbReference type="InterPro" id="IPR024455">
    <property type="entry name" value="Phage_capsid"/>
</dbReference>
<feature type="domain" description="Phage capsid-like C-terminal" evidence="2">
    <location>
        <begin position="121"/>
        <end position="236"/>
    </location>
</feature>
<evidence type="ECO:0000256" key="1">
    <source>
        <dbReference type="ARBA" id="ARBA00004328"/>
    </source>
</evidence>
<dbReference type="EMBL" id="JQBM01000003">
    <property type="protein sequence ID" value="KRN46209.1"/>
    <property type="molecule type" value="Genomic_DNA"/>
</dbReference>
<gene>
    <name evidence="3" type="ORF">IV50_GL001191</name>
</gene>
<evidence type="ECO:0000259" key="2">
    <source>
        <dbReference type="Pfam" id="PF05065"/>
    </source>
</evidence>
<comment type="caution">
    <text evidence="3">The sequence shown here is derived from an EMBL/GenBank/DDBJ whole genome shotgun (WGS) entry which is preliminary data.</text>
</comment>
<organism evidence="3 4">
    <name type="scientific">Weissella viridescens</name>
    <name type="common">Lactobacillus viridescens</name>
    <dbReference type="NCBI Taxonomy" id="1629"/>
    <lineage>
        <taxon>Bacteria</taxon>
        <taxon>Bacillati</taxon>
        <taxon>Bacillota</taxon>
        <taxon>Bacilli</taxon>
        <taxon>Lactobacillales</taxon>
        <taxon>Lactobacillaceae</taxon>
        <taxon>Weissella</taxon>
    </lineage>
</organism>
<dbReference type="SUPFAM" id="SSF56563">
    <property type="entry name" value="Major capsid protein gp5"/>
    <property type="match status" value="1"/>
</dbReference>